<accession>A0A6J6N2G1</accession>
<feature type="transmembrane region" description="Helical" evidence="1">
    <location>
        <begin position="34"/>
        <end position="53"/>
    </location>
</feature>
<evidence type="ECO:0000256" key="1">
    <source>
        <dbReference type="SAM" id="Phobius"/>
    </source>
</evidence>
<organism evidence="2">
    <name type="scientific">freshwater metagenome</name>
    <dbReference type="NCBI Taxonomy" id="449393"/>
    <lineage>
        <taxon>unclassified sequences</taxon>
        <taxon>metagenomes</taxon>
        <taxon>ecological metagenomes</taxon>
    </lineage>
</organism>
<evidence type="ECO:0000313" key="2">
    <source>
        <dbReference type="EMBL" id="CAB4679448.1"/>
    </source>
</evidence>
<keyword evidence="1" id="KW-0812">Transmembrane</keyword>
<gene>
    <name evidence="2" type="ORF">UFOPK2295_01317</name>
</gene>
<dbReference type="EMBL" id="CAEZWV010000031">
    <property type="protein sequence ID" value="CAB4679448.1"/>
    <property type="molecule type" value="Genomic_DNA"/>
</dbReference>
<sequence>MHTSLRLIRITCLTLMLSGIPALIVSSIRGNNEGWVLTFGMISAVAAIILMAVSAATSTKRLDAFDDVVAERVEQRIRMLVEAGANESDVRNLVRESMSLVRGQE</sequence>
<keyword evidence="1" id="KW-1133">Transmembrane helix</keyword>
<dbReference type="AlphaFoldDB" id="A0A6J6N2G1"/>
<protein>
    <submittedName>
        <fullName evidence="2">Unannotated protein</fullName>
    </submittedName>
</protein>
<reference evidence="2" key="1">
    <citation type="submission" date="2020-05" db="EMBL/GenBank/DDBJ databases">
        <authorList>
            <person name="Chiriac C."/>
            <person name="Salcher M."/>
            <person name="Ghai R."/>
            <person name="Kavagutti S V."/>
        </authorList>
    </citation>
    <scope>NUCLEOTIDE SEQUENCE</scope>
</reference>
<name>A0A6J6N2G1_9ZZZZ</name>
<feature type="transmembrane region" description="Helical" evidence="1">
    <location>
        <begin position="7"/>
        <end position="28"/>
    </location>
</feature>
<proteinExistence type="predicted"/>
<keyword evidence="1" id="KW-0472">Membrane</keyword>